<dbReference type="GO" id="GO:0008757">
    <property type="term" value="F:S-adenosylmethionine-dependent methyltransferase activity"/>
    <property type="evidence" value="ECO:0007669"/>
    <property type="project" value="InterPro"/>
</dbReference>
<keyword evidence="2" id="KW-0489">Methyltransferase</keyword>
<evidence type="ECO:0000313" key="3">
    <source>
        <dbReference type="Proteomes" id="UP000523079"/>
    </source>
</evidence>
<protein>
    <submittedName>
        <fullName evidence="2">Ubiquinone/menaquinone biosynthesis C-methylase UbiE</fullName>
    </submittedName>
</protein>
<dbReference type="SUPFAM" id="SSF53335">
    <property type="entry name" value="S-adenosyl-L-methionine-dependent methyltransferases"/>
    <property type="match status" value="1"/>
</dbReference>
<sequence length="257" mass="27509">MADDPFSWPDFLASFHRDHAGAAEAVLSRSLAGDHNPYRWLARAVSREARLVVDLACGSGPMSRELVHDGRTVVGVDLSAEELALAAERGPGPWVRADALRLPFADGSVDAVTSSMGLVVVRPLGAVLAEVARVLRPGGVLAAIAPAARPLAARDLRVLSRLTGILRTSPQFPGPLELAGFAKTLRAHGLQKVEDARERYAFTVADRADAELMLSALYLPQTRPARVQAAVEHLSSRVDERGPVSLAVPMRRLVAIK</sequence>
<dbReference type="InterPro" id="IPR029063">
    <property type="entry name" value="SAM-dependent_MTases_sf"/>
</dbReference>
<dbReference type="GO" id="GO:0032259">
    <property type="term" value="P:methylation"/>
    <property type="evidence" value="ECO:0007669"/>
    <property type="project" value="UniProtKB-KW"/>
</dbReference>
<dbReference type="InterPro" id="IPR013216">
    <property type="entry name" value="Methyltransf_11"/>
</dbReference>
<dbReference type="EMBL" id="JACGWT010000003">
    <property type="protein sequence ID" value="MBA8794658.1"/>
    <property type="molecule type" value="Genomic_DNA"/>
</dbReference>
<keyword evidence="3" id="KW-1185">Reference proteome</keyword>
<reference evidence="2 3" key="1">
    <citation type="submission" date="2020-07" db="EMBL/GenBank/DDBJ databases">
        <title>Sequencing the genomes of 1000 actinobacteria strains.</title>
        <authorList>
            <person name="Klenk H.-P."/>
        </authorList>
    </citation>
    <scope>NUCLEOTIDE SEQUENCE [LARGE SCALE GENOMIC DNA]</scope>
    <source>
        <strain evidence="2 3">DSM 100723</strain>
    </source>
</reference>
<proteinExistence type="predicted"/>
<comment type="caution">
    <text evidence="2">The sequence shown here is derived from an EMBL/GenBank/DDBJ whole genome shotgun (WGS) entry which is preliminary data.</text>
</comment>
<dbReference type="Proteomes" id="UP000523079">
    <property type="component" value="Unassembled WGS sequence"/>
</dbReference>
<dbReference type="Gene3D" id="3.40.50.150">
    <property type="entry name" value="Vaccinia Virus protein VP39"/>
    <property type="match status" value="1"/>
</dbReference>
<accession>A0A7W3ISZ5</accession>
<dbReference type="Pfam" id="PF08241">
    <property type="entry name" value="Methyltransf_11"/>
    <property type="match status" value="1"/>
</dbReference>
<keyword evidence="2" id="KW-0808">Transferase</keyword>
<gene>
    <name evidence="2" type="ORF">FHX74_002277</name>
</gene>
<organism evidence="2 3">
    <name type="scientific">Microlunatus kandeliicorticis</name>
    <dbReference type="NCBI Taxonomy" id="1759536"/>
    <lineage>
        <taxon>Bacteria</taxon>
        <taxon>Bacillati</taxon>
        <taxon>Actinomycetota</taxon>
        <taxon>Actinomycetes</taxon>
        <taxon>Propionibacteriales</taxon>
        <taxon>Propionibacteriaceae</taxon>
        <taxon>Microlunatus</taxon>
    </lineage>
</organism>
<dbReference type="AlphaFoldDB" id="A0A7W3ISZ5"/>
<dbReference type="RefSeq" id="WP_182560201.1">
    <property type="nucleotide sequence ID" value="NZ_JACGWT010000003.1"/>
</dbReference>
<dbReference type="PANTHER" id="PTHR43591">
    <property type="entry name" value="METHYLTRANSFERASE"/>
    <property type="match status" value="1"/>
</dbReference>
<name>A0A7W3ISZ5_9ACTN</name>
<evidence type="ECO:0000313" key="2">
    <source>
        <dbReference type="EMBL" id="MBA8794658.1"/>
    </source>
</evidence>
<evidence type="ECO:0000259" key="1">
    <source>
        <dbReference type="Pfam" id="PF08241"/>
    </source>
</evidence>
<dbReference type="CDD" id="cd02440">
    <property type="entry name" value="AdoMet_MTases"/>
    <property type="match status" value="1"/>
</dbReference>
<feature type="domain" description="Methyltransferase type 11" evidence="1">
    <location>
        <begin position="53"/>
        <end position="142"/>
    </location>
</feature>
<keyword evidence="2" id="KW-0830">Ubiquinone</keyword>